<feature type="signal peptide" evidence="3">
    <location>
        <begin position="1"/>
        <end position="21"/>
    </location>
</feature>
<keyword evidence="1" id="KW-0433">Leucine-rich repeat</keyword>
<dbReference type="Gene3D" id="3.80.10.10">
    <property type="entry name" value="Ribonuclease Inhibitor"/>
    <property type="match status" value="2"/>
</dbReference>
<reference evidence="4" key="1">
    <citation type="submission" date="2021-04" db="EMBL/GenBank/DDBJ databases">
        <authorList>
            <consortium name="Wellcome Sanger Institute Data Sharing"/>
        </authorList>
    </citation>
    <scope>NUCLEOTIDE SEQUENCE [LARGE SCALE GENOMIC DNA]</scope>
</reference>
<reference evidence="4" key="2">
    <citation type="submission" date="2025-08" db="UniProtKB">
        <authorList>
            <consortium name="Ensembl"/>
        </authorList>
    </citation>
    <scope>IDENTIFICATION</scope>
</reference>
<dbReference type="Proteomes" id="UP000265040">
    <property type="component" value="Chromosome 24"/>
</dbReference>
<evidence type="ECO:0008006" key="6">
    <source>
        <dbReference type="Google" id="ProtNLM"/>
    </source>
</evidence>
<dbReference type="STRING" id="64144.ENSATEP00000020890"/>
<dbReference type="InterPro" id="IPR032675">
    <property type="entry name" value="LRR_dom_sf"/>
</dbReference>
<reference evidence="4" key="3">
    <citation type="submission" date="2025-09" db="UniProtKB">
        <authorList>
            <consortium name="Ensembl"/>
        </authorList>
    </citation>
    <scope>IDENTIFICATION</scope>
</reference>
<sequence>MKARFTLIVLCLAYFWHDTLSCPTLCKCHPKKAEVVCSEVPLTEYPTNGLPEDTTMLTIQFTNITTISEQHLDATPLLRELHLSSNQLQSLSSHLLRGVPKLITLDLTGNKLTDQPADVFSHAPLRSLVLKNNLIDMADAEWLTDNSSLTWLDLSGNRLKKIPTALLQKLPHLENLDLSENHLEEISAGSLDSQTKLERLNLNNNKLHMLDESILQRTHNLTHLFLSTNKLNKLPQNLFQELRQLRVLNLDDNQLSHIPPGLLDQLNSLDEQGLDLTSNPWLCDRKVEYLWRWLQKNKKKVFLPESIACAQPQHLAGRSIISLTESELNLQS</sequence>
<dbReference type="InParanoid" id="A0A3Q1IKL3"/>
<accession>A0A3Q1IKL3</accession>
<dbReference type="PANTHER" id="PTHR24369:SF211">
    <property type="entry name" value="LEUCINE-RICH REPEAT-CONTAINING PROTEIN 15-LIKE"/>
    <property type="match status" value="1"/>
</dbReference>
<dbReference type="SMART" id="SM00364">
    <property type="entry name" value="LRR_BAC"/>
    <property type="match status" value="6"/>
</dbReference>
<evidence type="ECO:0000256" key="1">
    <source>
        <dbReference type="ARBA" id="ARBA00022614"/>
    </source>
</evidence>
<name>A0A3Q1IKL3_ANATE</name>
<organism evidence="4 5">
    <name type="scientific">Anabas testudineus</name>
    <name type="common">Climbing perch</name>
    <name type="synonym">Anthias testudineus</name>
    <dbReference type="NCBI Taxonomy" id="64144"/>
    <lineage>
        <taxon>Eukaryota</taxon>
        <taxon>Metazoa</taxon>
        <taxon>Chordata</taxon>
        <taxon>Craniata</taxon>
        <taxon>Vertebrata</taxon>
        <taxon>Euteleostomi</taxon>
        <taxon>Actinopterygii</taxon>
        <taxon>Neopterygii</taxon>
        <taxon>Teleostei</taxon>
        <taxon>Neoteleostei</taxon>
        <taxon>Acanthomorphata</taxon>
        <taxon>Anabantaria</taxon>
        <taxon>Anabantiformes</taxon>
        <taxon>Anabantoidei</taxon>
        <taxon>Anabantidae</taxon>
        <taxon>Anabas</taxon>
    </lineage>
</organism>
<dbReference type="SUPFAM" id="SSF52058">
    <property type="entry name" value="L domain-like"/>
    <property type="match status" value="1"/>
</dbReference>
<dbReference type="InterPro" id="IPR001611">
    <property type="entry name" value="Leu-rich_rpt"/>
</dbReference>
<evidence type="ECO:0000256" key="2">
    <source>
        <dbReference type="ARBA" id="ARBA00022737"/>
    </source>
</evidence>
<dbReference type="PANTHER" id="PTHR24369">
    <property type="entry name" value="ANTIGEN BSP, PUTATIVE-RELATED"/>
    <property type="match status" value="1"/>
</dbReference>
<keyword evidence="2" id="KW-0677">Repeat</keyword>
<evidence type="ECO:0000256" key="3">
    <source>
        <dbReference type="SAM" id="SignalP"/>
    </source>
</evidence>
<feature type="chain" id="PRO_5043343963" description="LRRCT domain-containing protein" evidence="3">
    <location>
        <begin position="22"/>
        <end position="332"/>
    </location>
</feature>
<proteinExistence type="predicted"/>
<dbReference type="PROSITE" id="PS51450">
    <property type="entry name" value="LRR"/>
    <property type="match status" value="4"/>
</dbReference>
<dbReference type="GO" id="GO:0005886">
    <property type="term" value="C:plasma membrane"/>
    <property type="evidence" value="ECO:0007669"/>
    <property type="project" value="TreeGrafter"/>
</dbReference>
<dbReference type="RefSeq" id="XP_026196715.1">
    <property type="nucleotide sequence ID" value="XM_026340930.1"/>
</dbReference>
<dbReference type="GeneTree" id="ENSGT00940000165355"/>
<dbReference type="AlphaFoldDB" id="A0A3Q1IKL3"/>
<dbReference type="PRINTS" id="PR00019">
    <property type="entry name" value="LEURICHRPT"/>
</dbReference>
<protein>
    <recommendedName>
        <fullName evidence="6">LRRCT domain-containing protein</fullName>
    </recommendedName>
</protein>
<dbReference type="Pfam" id="PF13855">
    <property type="entry name" value="LRR_8"/>
    <property type="match status" value="3"/>
</dbReference>
<dbReference type="GeneID" id="113149090"/>
<keyword evidence="3" id="KW-0732">Signal</keyword>
<evidence type="ECO:0000313" key="4">
    <source>
        <dbReference type="Ensembl" id="ENSATEP00000020890.3"/>
    </source>
</evidence>
<dbReference type="SMART" id="SM00369">
    <property type="entry name" value="LRR_TYP"/>
    <property type="match status" value="7"/>
</dbReference>
<dbReference type="InterPro" id="IPR003591">
    <property type="entry name" value="Leu-rich_rpt_typical-subtyp"/>
</dbReference>
<dbReference type="FunCoup" id="A0A3Q1IKL3">
    <property type="interactions" value="106"/>
</dbReference>
<dbReference type="Ensembl" id="ENSATET00000021247.3">
    <property type="protein sequence ID" value="ENSATEP00000020890.3"/>
    <property type="gene ID" value="ENSATEG00000014546.3"/>
</dbReference>
<evidence type="ECO:0000313" key="5">
    <source>
        <dbReference type="Proteomes" id="UP000265040"/>
    </source>
</evidence>
<dbReference type="InterPro" id="IPR050541">
    <property type="entry name" value="LRR_TM_domain-containing"/>
</dbReference>
<keyword evidence="5" id="KW-1185">Reference proteome</keyword>